<dbReference type="OrthoDB" id="3546888at2759"/>
<accession>A0A8H7TBY3</accession>
<evidence type="ECO:0000256" key="2">
    <source>
        <dbReference type="SAM" id="Phobius"/>
    </source>
</evidence>
<dbReference type="AlphaFoldDB" id="A0A8H7TBY3"/>
<gene>
    <name evidence="3" type="ORF">IFR04_010189</name>
</gene>
<keyword evidence="2" id="KW-0472">Membrane</keyword>
<proteinExistence type="predicted"/>
<sequence>MFKEVVSLAIILGFIWNILYVDHPDTRSYTIAFVGSLIVLSPFVLCWIYWGALKKGATPREIMRWRYWRQSRNRVPIREAQWDREVQQGLMNGMRNPSRPGSVSHAEDRTESRTSADVEKGIGLGVSAEDGET</sequence>
<feature type="compositionally biased region" description="Basic and acidic residues" evidence="1">
    <location>
        <begin position="105"/>
        <end position="120"/>
    </location>
</feature>
<comment type="caution">
    <text evidence="3">The sequence shown here is derived from an EMBL/GenBank/DDBJ whole genome shotgun (WGS) entry which is preliminary data.</text>
</comment>
<evidence type="ECO:0000256" key="1">
    <source>
        <dbReference type="SAM" id="MobiDB-lite"/>
    </source>
</evidence>
<protein>
    <submittedName>
        <fullName evidence="3">Uncharacterized protein</fullName>
    </submittedName>
</protein>
<feature type="region of interest" description="Disordered" evidence="1">
    <location>
        <begin position="89"/>
        <end position="133"/>
    </location>
</feature>
<feature type="transmembrane region" description="Helical" evidence="2">
    <location>
        <begin position="5"/>
        <end position="23"/>
    </location>
</feature>
<name>A0A8H7TBY3_9HELO</name>
<feature type="transmembrane region" description="Helical" evidence="2">
    <location>
        <begin position="29"/>
        <end position="50"/>
    </location>
</feature>
<organism evidence="3 4">
    <name type="scientific">Cadophora malorum</name>
    <dbReference type="NCBI Taxonomy" id="108018"/>
    <lineage>
        <taxon>Eukaryota</taxon>
        <taxon>Fungi</taxon>
        <taxon>Dikarya</taxon>
        <taxon>Ascomycota</taxon>
        <taxon>Pezizomycotina</taxon>
        <taxon>Leotiomycetes</taxon>
        <taxon>Helotiales</taxon>
        <taxon>Ploettnerulaceae</taxon>
        <taxon>Cadophora</taxon>
    </lineage>
</organism>
<dbReference type="Proteomes" id="UP000664132">
    <property type="component" value="Unassembled WGS sequence"/>
</dbReference>
<evidence type="ECO:0000313" key="4">
    <source>
        <dbReference type="Proteomes" id="UP000664132"/>
    </source>
</evidence>
<keyword evidence="2" id="KW-0812">Transmembrane</keyword>
<keyword evidence="2" id="KW-1133">Transmembrane helix</keyword>
<dbReference type="EMBL" id="JAFJYH010000178">
    <property type="protein sequence ID" value="KAG4416671.1"/>
    <property type="molecule type" value="Genomic_DNA"/>
</dbReference>
<evidence type="ECO:0000313" key="3">
    <source>
        <dbReference type="EMBL" id="KAG4416671.1"/>
    </source>
</evidence>
<keyword evidence="4" id="KW-1185">Reference proteome</keyword>
<reference evidence="3" key="1">
    <citation type="submission" date="2021-02" db="EMBL/GenBank/DDBJ databases">
        <title>Genome sequence Cadophora malorum strain M34.</title>
        <authorList>
            <person name="Stefanovic E."/>
            <person name="Vu D."/>
            <person name="Scully C."/>
            <person name="Dijksterhuis J."/>
            <person name="Roader J."/>
            <person name="Houbraken J."/>
        </authorList>
    </citation>
    <scope>NUCLEOTIDE SEQUENCE</scope>
    <source>
        <strain evidence="3">M34</strain>
    </source>
</reference>